<accession>A0A515DAA3</accession>
<sequence length="154" mass="16558">MHATDNSAPPADPVAAASHPDPYGYYQRLRKLAPLYFDNGLNLWVASSHAVIAEAFESPALRVRPTSGPVPHALFGGPAGEVFASLVRMNDGAFHAMHKPPLAQCARRWTLAQGAAQGLDAVQASANRDAALNLSTDRPALTIRSRQCPYRRGF</sequence>
<keyword evidence="2" id="KW-1185">Reference proteome</keyword>
<proteinExistence type="predicted"/>
<dbReference type="OrthoDB" id="4168525at2"/>
<dbReference type="GO" id="GO:0020037">
    <property type="term" value="F:heme binding"/>
    <property type="evidence" value="ECO:0007669"/>
    <property type="project" value="InterPro"/>
</dbReference>
<gene>
    <name evidence="1" type="ORF">EUB48_08670</name>
</gene>
<dbReference type="GO" id="GO:0016705">
    <property type="term" value="F:oxidoreductase activity, acting on paired donors, with incorporation or reduction of molecular oxygen"/>
    <property type="evidence" value="ECO:0007669"/>
    <property type="project" value="InterPro"/>
</dbReference>
<dbReference type="SUPFAM" id="SSF48264">
    <property type="entry name" value="Cytochrome P450"/>
    <property type="match status" value="1"/>
</dbReference>
<dbReference type="InterPro" id="IPR036396">
    <property type="entry name" value="Cyt_P450_sf"/>
</dbReference>
<dbReference type="Gene3D" id="1.10.630.10">
    <property type="entry name" value="Cytochrome P450"/>
    <property type="match status" value="1"/>
</dbReference>
<dbReference type="GO" id="GO:0004497">
    <property type="term" value="F:monooxygenase activity"/>
    <property type="evidence" value="ECO:0007669"/>
    <property type="project" value="InterPro"/>
</dbReference>
<dbReference type="EMBL" id="CP035503">
    <property type="protein sequence ID" value="QDL37338.1"/>
    <property type="molecule type" value="Genomic_DNA"/>
</dbReference>
<evidence type="ECO:0008006" key="3">
    <source>
        <dbReference type="Google" id="ProtNLM"/>
    </source>
</evidence>
<dbReference type="Proteomes" id="UP000316798">
    <property type="component" value="Chromosome"/>
</dbReference>
<evidence type="ECO:0000313" key="1">
    <source>
        <dbReference type="EMBL" id="QDL37338.1"/>
    </source>
</evidence>
<dbReference type="RefSeq" id="WP_142818508.1">
    <property type="nucleotide sequence ID" value="NZ_CP035503.1"/>
</dbReference>
<dbReference type="GO" id="GO:0005506">
    <property type="term" value="F:iron ion binding"/>
    <property type="evidence" value="ECO:0007669"/>
    <property type="project" value="InterPro"/>
</dbReference>
<organism evidence="1 2">
    <name type="scientific">Rhodoferax sediminis</name>
    <dbReference type="NCBI Taxonomy" id="2509614"/>
    <lineage>
        <taxon>Bacteria</taxon>
        <taxon>Pseudomonadati</taxon>
        <taxon>Pseudomonadota</taxon>
        <taxon>Betaproteobacteria</taxon>
        <taxon>Burkholderiales</taxon>
        <taxon>Comamonadaceae</taxon>
        <taxon>Rhodoferax</taxon>
    </lineage>
</organism>
<dbReference type="KEGG" id="rhf:EUB48_08670"/>
<evidence type="ECO:0000313" key="2">
    <source>
        <dbReference type="Proteomes" id="UP000316798"/>
    </source>
</evidence>
<protein>
    <recommendedName>
        <fullName evidence="3">Cytochrome P450</fullName>
    </recommendedName>
</protein>
<name>A0A515DAA3_9BURK</name>
<reference evidence="1 2" key="1">
    <citation type="submission" date="2019-01" db="EMBL/GenBank/DDBJ databases">
        <title>Genomic insights into a novel species Rhodoferax sp.</title>
        <authorList>
            <person name="Jin L."/>
        </authorList>
    </citation>
    <scope>NUCLEOTIDE SEQUENCE [LARGE SCALE GENOMIC DNA]</scope>
    <source>
        <strain evidence="1 2">CHu59-6-5</strain>
    </source>
</reference>
<dbReference type="AlphaFoldDB" id="A0A515DAA3"/>